<evidence type="ECO:0000256" key="1">
    <source>
        <dbReference type="PIRSR" id="PIRSR601310-1"/>
    </source>
</evidence>
<proteinExistence type="predicted"/>
<reference evidence="6" key="1">
    <citation type="submission" date="2023-01" db="EMBL/GenBank/DDBJ databases">
        <authorList>
            <person name="Piombo E."/>
        </authorList>
    </citation>
    <scope>NUCLEOTIDE SEQUENCE</scope>
</reference>
<feature type="region of interest" description="Disordered" evidence="4">
    <location>
        <begin position="206"/>
        <end position="227"/>
    </location>
</feature>
<protein>
    <recommendedName>
        <fullName evidence="5">HIT domain-containing protein</fullName>
    </recommendedName>
</protein>
<dbReference type="GO" id="GO:0009117">
    <property type="term" value="P:nucleotide metabolic process"/>
    <property type="evidence" value="ECO:0007669"/>
    <property type="project" value="TreeGrafter"/>
</dbReference>
<gene>
    <name evidence="6" type="ORF">CCHLO57077_00007410</name>
</gene>
<evidence type="ECO:0000313" key="7">
    <source>
        <dbReference type="Proteomes" id="UP001160390"/>
    </source>
</evidence>
<accession>A0AA35M9X9</accession>
<evidence type="ECO:0000256" key="3">
    <source>
        <dbReference type="PROSITE-ProRule" id="PRU00464"/>
    </source>
</evidence>
<dbReference type="EMBL" id="CABFNP030001239">
    <property type="protein sequence ID" value="CAI6092874.1"/>
    <property type="molecule type" value="Genomic_DNA"/>
</dbReference>
<evidence type="ECO:0000259" key="5">
    <source>
        <dbReference type="PROSITE" id="PS51084"/>
    </source>
</evidence>
<sequence length="227" mass="24497">MFYVESSGSPPLLTHIPGSKTYPVITISMSETDESCPFCNIASAHAPYPPADPPSPSPSILSPSLTSPASFVVLSTPTLISFLDIMPLSFGHLLVCPRPHRPKLTDVSPSEAKELGAAVRILSKALIRATGVEDWNVVQNNGAAAAQVVPHTHYHLIPRPDIRARGKISESFTMFGKGRREELDDDEAEKLAHSLRVEVARVLGEEEETAEALGQNGEPRTDSQAKL</sequence>
<dbReference type="Gene3D" id="3.30.428.10">
    <property type="entry name" value="HIT-like"/>
    <property type="match status" value="1"/>
</dbReference>
<organism evidence="6 7">
    <name type="scientific">Clonostachys chloroleuca</name>
    <dbReference type="NCBI Taxonomy" id="1926264"/>
    <lineage>
        <taxon>Eukaryota</taxon>
        <taxon>Fungi</taxon>
        <taxon>Dikarya</taxon>
        <taxon>Ascomycota</taxon>
        <taxon>Pezizomycotina</taxon>
        <taxon>Sordariomycetes</taxon>
        <taxon>Hypocreomycetidae</taxon>
        <taxon>Hypocreales</taxon>
        <taxon>Bionectriaceae</taxon>
        <taxon>Clonostachys</taxon>
    </lineage>
</organism>
<name>A0AA35M9X9_9HYPO</name>
<dbReference type="Pfam" id="PF01230">
    <property type="entry name" value="HIT"/>
    <property type="match status" value="1"/>
</dbReference>
<evidence type="ECO:0000256" key="4">
    <source>
        <dbReference type="SAM" id="MobiDB-lite"/>
    </source>
</evidence>
<dbReference type="InterPro" id="IPR001310">
    <property type="entry name" value="Histidine_triad_HIT"/>
</dbReference>
<feature type="active site" description="Tele-AMP-histidine intermediate" evidence="1">
    <location>
        <position position="153"/>
    </location>
</feature>
<feature type="short sequence motif" description="Histidine triad motif" evidence="2 3">
    <location>
        <begin position="151"/>
        <end position="155"/>
    </location>
</feature>
<evidence type="ECO:0000256" key="2">
    <source>
        <dbReference type="PIRSR" id="PIRSR601310-3"/>
    </source>
</evidence>
<dbReference type="GO" id="GO:0003824">
    <property type="term" value="F:catalytic activity"/>
    <property type="evidence" value="ECO:0007669"/>
    <property type="project" value="InterPro"/>
</dbReference>
<dbReference type="AlphaFoldDB" id="A0AA35M9X9"/>
<dbReference type="PANTHER" id="PTHR46648">
    <property type="entry name" value="HIT FAMILY PROTEIN 1"/>
    <property type="match status" value="1"/>
</dbReference>
<dbReference type="PROSITE" id="PS51084">
    <property type="entry name" value="HIT_2"/>
    <property type="match status" value="1"/>
</dbReference>
<dbReference type="InterPro" id="IPR011146">
    <property type="entry name" value="HIT-like"/>
</dbReference>
<dbReference type="PANTHER" id="PTHR46648:SF2">
    <property type="entry name" value="HIT DOMAIN-CONTAINING PROTEIN"/>
    <property type="match status" value="1"/>
</dbReference>
<evidence type="ECO:0000313" key="6">
    <source>
        <dbReference type="EMBL" id="CAI6092874.1"/>
    </source>
</evidence>
<comment type="caution">
    <text evidence="6">The sequence shown here is derived from an EMBL/GenBank/DDBJ whole genome shotgun (WGS) entry which is preliminary data.</text>
</comment>
<dbReference type="Proteomes" id="UP001160390">
    <property type="component" value="Unassembled WGS sequence"/>
</dbReference>
<dbReference type="SUPFAM" id="SSF54197">
    <property type="entry name" value="HIT-like"/>
    <property type="match status" value="1"/>
</dbReference>
<keyword evidence="7" id="KW-1185">Reference proteome</keyword>
<dbReference type="InterPro" id="IPR036265">
    <property type="entry name" value="HIT-like_sf"/>
</dbReference>
<feature type="domain" description="HIT" evidence="5">
    <location>
        <begin position="59"/>
        <end position="170"/>
    </location>
</feature>